<dbReference type="EMBL" id="OU893341">
    <property type="protein sequence ID" value="CAG9783125.1"/>
    <property type="molecule type" value="Genomic_DNA"/>
</dbReference>
<dbReference type="Pfam" id="PF05199">
    <property type="entry name" value="GMC_oxred_C"/>
    <property type="match status" value="1"/>
</dbReference>
<dbReference type="OrthoDB" id="269227at2759"/>
<evidence type="ECO:0000259" key="5">
    <source>
        <dbReference type="PROSITE" id="PS00623"/>
    </source>
</evidence>
<evidence type="ECO:0000256" key="3">
    <source>
        <dbReference type="PIRSR" id="PIRSR000137-2"/>
    </source>
</evidence>
<evidence type="ECO:0000313" key="7">
    <source>
        <dbReference type="Proteomes" id="UP001153714"/>
    </source>
</evidence>
<dbReference type="PIRSF" id="PIRSF000137">
    <property type="entry name" value="Alcohol_oxidase"/>
    <property type="match status" value="1"/>
</dbReference>
<dbReference type="SUPFAM" id="SSF54373">
    <property type="entry name" value="FAD-linked reductases, C-terminal domain"/>
    <property type="match status" value="1"/>
</dbReference>
<dbReference type="Gene3D" id="3.50.50.60">
    <property type="entry name" value="FAD/NAD(P)-binding domain"/>
    <property type="match status" value="1"/>
</dbReference>
<proteinExistence type="inferred from homology"/>
<feature type="active site" description="Proton acceptor" evidence="2">
    <location>
        <position position="597"/>
    </location>
</feature>
<dbReference type="Pfam" id="PF00732">
    <property type="entry name" value="GMC_oxred_N"/>
    <property type="match status" value="1"/>
</dbReference>
<evidence type="ECO:0000256" key="4">
    <source>
        <dbReference type="RuleBase" id="RU003968"/>
    </source>
</evidence>
<feature type="domain" description="Glucose-methanol-choline oxidoreductase N-terminal" evidence="5">
    <location>
        <begin position="131"/>
        <end position="154"/>
    </location>
</feature>
<gene>
    <name evidence="6" type="ORF">DIATSA_LOCUS1319</name>
</gene>
<evidence type="ECO:0000313" key="6">
    <source>
        <dbReference type="EMBL" id="CAG9783125.1"/>
    </source>
</evidence>
<dbReference type="SUPFAM" id="SSF51905">
    <property type="entry name" value="FAD/NAD(P)-binding domain"/>
    <property type="match status" value="1"/>
</dbReference>
<dbReference type="GO" id="GO:0016614">
    <property type="term" value="F:oxidoreductase activity, acting on CH-OH group of donors"/>
    <property type="evidence" value="ECO:0007669"/>
    <property type="project" value="InterPro"/>
</dbReference>
<reference evidence="6" key="1">
    <citation type="submission" date="2021-12" db="EMBL/GenBank/DDBJ databases">
        <authorList>
            <person name="King R."/>
        </authorList>
    </citation>
    <scope>NUCLEOTIDE SEQUENCE</scope>
</reference>
<dbReference type="InterPro" id="IPR036188">
    <property type="entry name" value="FAD/NAD-bd_sf"/>
</dbReference>
<dbReference type="Gene3D" id="3.30.560.10">
    <property type="entry name" value="Glucose Oxidase, domain 3"/>
    <property type="match status" value="1"/>
</dbReference>
<dbReference type="InterPro" id="IPR012132">
    <property type="entry name" value="GMC_OxRdtase"/>
</dbReference>
<protein>
    <recommendedName>
        <fullName evidence="5">Glucose-methanol-choline oxidoreductase N-terminal domain-containing protein</fullName>
    </recommendedName>
</protein>
<comment type="cofactor">
    <cofactor evidence="3">
        <name>FAD</name>
        <dbReference type="ChEBI" id="CHEBI:57692"/>
    </cofactor>
</comment>
<keyword evidence="3 4" id="KW-0274">FAD</keyword>
<name>A0A9N9QTT0_9NEOP</name>
<dbReference type="Proteomes" id="UP001153714">
    <property type="component" value="Chromosome 10"/>
</dbReference>
<keyword evidence="7" id="KW-1185">Reference proteome</keyword>
<dbReference type="PROSITE" id="PS00623">
    <property type="entry name" value="GMC_OXRED_1"/>
    <property type="match status" value="1"/>
</dbReference>
<dbReference type="PANTHER" id="PTHR11552">
    <property type="entry name" value="GLUCOSE-METHANOL-CHOLINE GMC OXIDOREDUCTASE"/>
    <property type="match status" value="1"/>
</dbReference>
<dbReference type="AlphaFoldDB" id="A0A9N9QTT0"/>
<organism evidence="6 7">
    <name type="scientific">Diatraea saccharalis</name>
    <name type="common">sugarcane borer</name>
    <dbReference type="NCBI Taxonomy" id="40085"/>
    <lineage>
        <taxon>Eukaryota</taxon>
        <taxon>Metazoa</taxon>
        <taxon>Ecdysozoa</taxon>
        <taxon>Arthropoda</taxon>
        <taxon>Hexapoda</taxon>
        <taxon>Insecta</taxon>
        <taxon>Pterygota</taxon>
        <taxon>Neoptera</taxon>
        <taxon>Endopterygota</taxon>
        <taxon>Lepidoptera</taxon>
        <taxon>Glossata</taxon>
        <taxon>Ditrysia</taxon>
        <taxon>Pyraloidea</taxon>
        <taxon>Crambidae</taxon>
        <taxon>Crambinae</taxon>
        <taxon>Diatraea</taxon>
    </lineage>
</organism>
<dbReference type="PANTHER" id="PTHR11552:SF216">
    <property type="entry name" value="GLUCOSE-METHANOL-CHOLINE OXIDOREDUCTASE N-TERMINAL DOMAIN-CONTAINING PROTEIN"/>
    <property type="match status" value="1"/>
</dbReference>
<feature type="binding site" evidence="3">
    <location>
        <position position="270"/>
    </location>
    <ligand>
        <name>FAD</name>
        <dbReference type="ChEBI" id="CHEBI:57692"/>
    </ligand>
</feature>
<comment type="similarity">
    <text evidence="1 4">Belongs to the GMC oxidoreductase family.</text>
</comment>
<evidence type="ECO:0000256" key="2">
    <source>
        <dbReference type="PIRSR" id="PIRSR000137-1"/>
    </source>
</evidence>
<sequence length="630" mass="70517">MRWILLYIYITMANAMDRINLFDFWTDLFRPLPRNPREGFMPDYTPLDQEEFDFVIVGAGSAGCVLANRLTELQNWRVLLIEAGGNENFFSDIPIFASFLSMTPMNWMYSSEPEEKACKGLRGNVCFLPRGKVLGGSSVLNFLIYQRGHPDDYDDWAKMGNNGWSYSEVLPYFKKSENIKINSLRNSTYHGRGGYLDIEYAPFNCPLEQLFKKAGEELGYEWRDPNGEQVIGFSKPQATMRNGRRCSTSKAFLEPIRYRSNLKVSKHTIVDKILIDPLTKTAYGVELIKEKKRLKVRALKEVILAAGSIGSAQLLMVSGIGPEEHLREMKIEPVVNLPVGYNLQDHVTFSGNAFIVNDSSLTMNDMVAASPLSAIAYLTGRGPLTLPGGAAGLAFVRSAFATDDHSTTRPDIELVMGSGSLAGDLLGILRSLLGVTDQWYYRVYSSLPMNVRQSTFALNPVLIRPRSIGRIKLRSSNFSDHPSILMNYFDDPKDLKALVNGMRLIQQVIGTSPFQKYETRLHDVPFPGCEDLLFDSDQYWECAIMQTAITLDHQVGTCKMAPEGDPSGVVSPRLLVHGIRGLRVADASIMPRIPAAHTNAPVIMIAEKAADIIKEDWRLPIDMTNFIDNL</sequence>
<feature type="active site" description="Proton donor" evidence="2">
    <location>
        <position position="553"/>
    </location>
</feature>
<evidence type="ECO:0000256" key="1">
    <source>
        <dbReference type="ARBA" id="ARBA00010790"/>
    </source>
</evidence>
<reference evidence="6" key="2">
    <citation type="submission" date="2022-10" db="EMBL/GenBank/DDBJ databases">
        <authorList>
            <consortium name="ENA_rothamsted_submissions"/>
            <consortium name="culmorum"/>
            <person name="King R."/>
        </authorList>
    </citation>
    <scope>NUCLEOTIDE SEQUENCE</scope>
</reference>
<dbReference type="GO" id="GO:0050660">
    <property type="term" value="F:flavin adenine dinucleotide binding"/>
    <property type="evidence" value="ECO:0007669"/>
    <property type="project" value="InterPro"/>
</dbReference>
<accession>A0A9N9QTT0</accession>
<dbReference type="InterPro" id="IPR007867">
    <property type="entry name" value="GMC_OxRtase_C"/>
</dbReference>
<keyword evidence="4" id="KW-0285">Flavoprotein</keyword>
<feature type="binding site" evidence="3">
    <location>
        <position position="133"/>
    </location>
    <ligand>
        <name>FAD</name>
        <dbReference type="ChEBI" id="CHEBI:57692"/>
    </ligand>
</feature>
<dbReference type="InterPro" id="IPR000172">
    <property type="entry name" value="GMC_OxRdtase_N"/>
</dbReference>